<dbReference type="PANTHER" id="PTHR10796">
    <property type="entry name" value="PATCHED-RELATED"/>
    <property type="match status" value="1"/>
</dbReference>
<evidence type="ECO:0000256" key="1">
    <source>
        <dbReference type="SAM" id="Phobius"/>
    </source>
</evidence>
<dbReference type="GO" id="GO:0006897">
    <property type="term" value="P:endocytosis"/>
    <property type="evidence" value="ECO:0007669"/>
    <property type="project" value="TreeGrafter"/>
</dbReference>
<dbReference type="Proteomes" id="UP000276991">
    <property type="component" value="Unassembled WGS sequence"/>
</dbReference>
<dbReference type="InterPro" id="IPR051697">
    <property type="entry name" value="Patched_domain-protein"/>
</dbReference>
<proteinExistence type="predicted"/>
<dbReference type="AlphaFoldDB" id="A0A498SSN3"/>
<dbReference type="GO" id="GO:0030659">
    <property type="term" value="C:cytoplasmic vesicle membrane"/>
    <property type="evidence" value="ECO:0007669"/>
    <property type="project" value="TreeGrafter"/>
</dbReference>
<keyword evidence="1" id="KW-1133">Transmembrane helix</keyword>
<accession>A0A498SSN3</accession>
<reference evidence="2 3" key="1">
    <citation type="submission" date="2018-08" db="EMBL/GenBank/DDBJ databases">
        <authorList>
            <person name="Laetsch R D."/>
            <person name="Stevens L."/>
            <person name="Kumar S."/>
            <person name="Blaxter L. M."/>
        </authorList>
    </citation>
    <scope>NUCLEOTIDE SEQUENCE [LARGE SCALE GENOMIC DNA]</scope>
</reference>
<dbReference type="OrthoDB" id="5875602at2759"/>
<feature type="non-terminal residue" evidence="2">
    <location>
        <position position="174"/>
    </location>
</feature>
<evidence type="ECO:0008006" key="4">
    <source>
        <dbReference type="Google" id="ProtNLM"/>
    </source>
</evidence>
<dbReference type="EMBL" id="UPTC01004268">
    <property type="protein sequence ID" value="VBB34868.1"/>
    <property type="molecule type" value="Genomic_DNA"/>
</dbReference>
<keyword evidence="1" id="KW-0472">Membrane</keyword>
<dbReference type="GO" id="GO:0018996">
    <property type="term" value="P:molting cycle, collagen and cuticulin-based cuticle"/>
    <property type="evidence" value="ECO:0007669"/>
    <property type="project" value="TreeGrafter"/>
</dbReference>
<organism evidence="2 3">
    <name type="scientific">Acanthocheilonema viteae</name>
    <name type="common">Filarial nematode worm</name>
    <name type="synonym">Dipetalonema viteae</name>
    <dbReference type="NCBI Taxonomy" id="6277"/>
    <lineage>
        <taxon>Eukaryota</taxon>
        <taxon>Metazoa</taxon>
        <taxon>Ecdysozoa</taxon>
        <taxon>Nematoda</taxon>
        <taxon>Chromadorea</taxon>
        <taxon>Rhabditida</taxon>
        <taxon>Spirurina</taxon>
        <taxon>Spiruromorpha</taxon>
        <taxon>Filarioidea</taxon>
        <taxon>Onchocercidae</taxon>
        <taxon>Acanthocheilonema</taxon>
    </lineage>
</organism>
<keyword evidence="1" id="KW-0812">Transmembrane</keyword>
<keyword evidence="3" id="KW-1185">Reference proteome</keyword>
<dbReference type="PANTHER" id="PTHR10796:SF189">
    <property type="entry name" value="SSD DOMAIN-CONTAINING PROTEIN"/>
    <property type="match status" value="1"/>
</dbReference>
<evidence type="ECO:0000313" key="2">
    <source>
        <dbReference type="EMBL" id="VBB34868.1"/>
    </source>
</evidence>
<sequence length="174" mass="19964">MSITISNVFGLLGHTIGSHPILFIFLSLSFFSVSLLGPLLRLDIRVDIKSGFSRSDTASIQEINAHKRFFNNTGDPWYMALFATVNNGSILETAKIDELTTFYKYITQTMPVNVDKSTVHYRNDLCEPFCNFNSQLWNLLNYQSFFKIFYPLSTVGPYKVNIGRHLFNRTIDEQ</sequence>
<feature type="transmembrane region" description="Helical" evidence="1">
    <location>
        <begin position="20"/>
        <end position="40"/>
    </location>
</feature>
<dbReference type="GO" id="GO:0005886">
    <property type="term" value="C:plasma membrane"/>
    <property type="evidence" value="ECO:0007669"/>
    <property type="project" value="TreeGrafter"/>
</dbReference>
<gene>
    <name evidence="2" type="ORF">NAV_LOCUS9659</name>
</gene>
<name>A0A498SSN3_ACAVI</name>
<evidence type="ECO:0000313" key="3">
    <source>
        <dbReference type="Proteomes" id="UP000276991"/>
    </source>
</evidence>
<protein>
    <recommendedName>
        <fullName evidence="4">SSD domain-containing protein</fullName>
    </recommendedName>
</protein>